<dbReference type="InterPro" id="IPR018765">
    <property type="entry name" value="DUF2341"/>
</dbReference>
<proteinExistence type="predicted"/>
<accession>D6GVL6</accession>
<name>D6GVL6_PARA5</name>
<keyword evidence="1" id="KW-1133">Transmembrane helix</keyword>
<feature type="transmembrane region" description="Helical" evidence="1">
    <location>
        <begin position="49"/>
        <end position="70"/>
    </location>
</feature>
<evidence type="ECO:0000313" key="3">
    <source>
        <dbReference type="EMBL" id="EFD92756.1"/>
    </source>
</evidence>
<dbReference type="AlphaFoldDB" id="D6GVL6"/>
<sequence length="523" mass="55516">MFNSCNGSSKEKASDSRSYIYSYTHTQNFLHINLNQTKRSQSALEYMMTYGWAILIIVIVAVILYSMGIFNPSSAITTTSSGFSPFVIQSAVCTADGLAFSVLAGPISEPVVQINKVYLTSAAGTNSTSVSYTLPKAVTLASGSSTLVVIPGIHCTAVGTKFSSSGSIEYSYSTPAGNEVLNSTGTLAGTTSPAPAKLPSTIEYFIPITVSNKQSSATSQPFQQMVNVTSSSFSPYAAPNFQNVEFFYSNGTVIPSWLENYTGSHALYWLKTESIPASTSITVYMGFAPTSTNLFNNVNTGEAPQLSLSYAEYDDGADVFNNYWNFAGTSLPSGWASSDTAGYSQNNGIAITKGSVYTTSPMFSSLNNIEEMYAKYTSLNSGGYSGIIQSNTNAPSNGNGGSNAEILWMTNGGQNSYIAYSANGAAASYNIQNGVSSSFTPTLDTYYLFGTAVSSSEVIETINYVDSLSVSGTYTANQYIILGYFTGASASTTSINPIYIQYVRTRAYPPNGVMPSVSFGSVS</sequence>
<keyword evidence="1" id="KW-0472">Membrane</keyword>
<feature type="domain" description="DUF2341" evidence="2">
    <location>
        <begin position="240"/>
        <end position="293"/>
    </location>
</feature>
<keyword evidence="1" id="KW-0812">Transmembrane</keyword>
<protein>
    <recommendedName>
        <fullName evidence="2">DUF2341 domain-containing protein</fullName>
    </recommendedName>
</protein>
<organism evidence="3 4">
    <name type="scientific">Candidatus Parvarchaeum acidophilus ARMAN-5</name>
    <dbReference type="NCBI Taxonomy" id="662762"/>
    <lineage>
        <taxon>Archaea</taxon>
        <taxon>Candidatus Parvarchaeota</taxon>
        <taxon>Candidatus Parvarchaeum</taxon>
    </lineage>
</organism>
<dbReference type="Proteomes" id="UP000009376">
    <property type="component" value="Unassembled WGS sequence"/>
</dbReference>
<reference evidence="3 4" key="1">
    <citation type="journal article" date="2010" name="Proc. Natl. Acad. Sci. U.S.A.">
        <title>Enigmatic, ultrasmall, uncultivated Archaea.</title>
        <authorList>
            <person name="Baker B.J."/>
            <person name="Comolli L.R."/>
            <person name="Dick G.J."/>
            <person name="Hauser L.J."/>
            <person name="Hyatt D."/>
            <person name="Dill B.D."/>
            <person name="Land M.L."/>
            <person name="Verberkmoes N.C."/>
            <person name="Hettich R.L."/>
            <person name="Banfield J.F."/>
        </authorList>
    </citation>
    <scope>NUCLEOTIDE SEQUENCE [LARGE SCALE GENOMIC DNA]</scope>
</reference>
<gene>
    <name evidence="3" type="ORF">BJBARM5_0529</name>
</gene>
<evidence type="ECO:0000313" key="4">
    <source>
        <dbReference type="Proteomes" id="UP000009376"/>
    </source>
</evidence>
<dbReference type="EMBL" id="GG745554">
    <property type="protein sequence ID" value="EFD92756.1"/>
    <property type="molecule type" value="Genomic_DNA"/>
</dbReference>
<dbReference type="Pfam" id="PF10102">
    <property type="entry name" value="DUF2341"/>
    <property type="match status" value="1"/>
</dbReference>
<evidence type="ECO:0000256" key="1">
    <source>
        <dbReference type="SAM" id="Phobius"/>
    </source>
</evidence>
<evidence type="ECO:0000259" key="2">
    <source>
        <dbReference type="Pfam" id="PF10102"/>
    </source>
</evidence>